<evidence type="ECO:0000313" key="12">
    <source>
        <dbReference type="EMBL" id="PMB25839.1"/>
    </source>
</evidence>
<accession>A0A2N6LLF3</accession>
<dbReference type="PROSITE" id="PS50011">
    <property type="entry name" value="PROTEIN_KINASE_DOM"/>
    <property type="match status" value="1"/>
</dbReference>
<dbReference type="GO" id="GO:0005524">
    <property type="term" value="F:ATP binding"/>
    <property type="evidence" value="ECO:0007669"/>
    <property type="project" value="UniProtKB-KW"/>
</dbReference>
<evidence type="ECO:0000256" key="6">
    <source>
        <dbReference type="ARBA" id="ARBA00022840"/>
    </source>
</evidence>
<dbReference type="EMBL" id="NMQE01000127">
    <property type="protein sequence ID" value="PMB25839.1"/>
    <property type="molecule type" value="Genomic_DNA"/>
</dbReference>
<evidence type="ECO:0000256" key="9">
    <source>
        <dbReference type="PROSITE-ProRule" id="PRU00339"/>
    </source>
</evidence>
<dbReference type="InterPro" id="IPR000719">
    <property type="entry name" value="Prot_kinase_dom"/>
</dbReference>
<dbReference type="PROSITE" id="PS00108">
    <property type="entry name" value="PROTEIN_KINASE_ST"/>
    <property type="match status" value="1"/>
</dbReference>
<keyword evidence="4" id="KW-0547">Nucleotide-binding</keyword>
<dbReference type="Pfam" id="PF13181">
    <property type="entry name" value="TPR_8"/>
    <property type="match status" value="1"/>
</dbReference>
<dbReference type="InterPro" id="IPR008271">
    <property type="entry name" value="Ser/Thr_kinase_AS"/>
</dbReference>
<sequence>MKVLKWADDPKRVELVQRESLALQVIRHPGVPSSTIDDYFTFSPQKSSIELHCLVMEKMSGQNLEIWLKDYGKISQKIAIDWLKQLIEILDTIHRSTFFHRDIKPSNIIVQEHGQLALIDFGGVRQITDTYLAKISVGGGTSTGLGSDRRYQTTRLGTPGYSPLEQINGQAVPQSDFYALGRTFVRLITGEEIINFKTDPQTGKLLWRHKAPHIDHPFADLLDDLMAPFPGERPQNTSEILQRLKRLPLQSRVNRITKSKAFKISAIILIILSIFGIYRASLPWVANYFLSQGKKAELENRFTDAQKNFTTAIHLNPGTTYQVSAFYFEQASRNLSHSEVAKKYYQLAIKFNAQNAYAYNNLALVCQQLHDFKCVERSYESALKLKPNSWEVHYSLGSFYDDQGKYSLAVQQYQLAIKKGGNAAVGAINNLSRLENRNGEYIKAELLAQQGLRSTSDSQMQATLYKNLGWALLEQKLYVEAKNNLEKSIELDPQRADGYCLLARTQEVLGELEDAKLSWETCLLLNSSLPEVQQWRQQVLQRLSKIW</sequence>
<dbReference type="Pfam" id="PF00069">
    <property type="entry name" value="Pkinase"/>
    <property type="match status" value="1"/>
</dbReference>
<evidence type="ECO:0000256" key="8">
    <source>
        <dbReference type="ARBA" id="ARBA00048679"/>
    </source>
</evidence>
<dbReference type="EC" id="2.7.11.1" evidence="1"/>
<proteinExistence type="predicted"/>
<dbReference type="SUPFAM" id="SSF48452">
    <property type="entry name" value="TPR-like"/>
    <property type="match status" value="1"/>
</dbReference>
<evidence type="ECO:0000259" key="11">
    <source>
        <dbReference type="PROSITE" id="PS50011"/>
    </source>
</evidence>
<dbReference type="GO" id="GO:0004674">
    <property type="term" value="F:protein serine/threonine kinase activity"/>
    <property type="evidence" value="ECO:0007669"/>
    <property type="project" value="UniProtKB-KW"/>
</dbReference>
<gene>
    <name evidence="12" type="ORF">CEN46_04870</name>
</gene>
<dbReference type="InterPro" id="IPR011009">
    <property type="entry name" value="Kinase-like_dom_sf"/>
</dbReference>
<dbReference type="SMART" id="SM00220">
    <property type="entry name" value="S_TKc"/>
    <property type="match status" value="1"/>
</dbReference>
<dbReference type="SMART" id="SM00028">
    <property type="entry name" value="TPR"/>
    <property type="match status" value="5"/>
</dbReference>
<comment type="catalytic activity">
    <reaction evidence="7">
        <text>L-threonyl-[protein] + ATP = O-phospho-L-threonyl-[protein] + ADP + H(+)</text>
        <dbReference type="Rhea" id="RHEA:46608"/>
        <dbReference type="Rhea" id="RHEA-COMP:11060"/>
        <dbReference type="Rhea" id="RHEA-COMP:11605"/>
        <dbReference type="ChEBI" id="CHEBI:15378"/>
        <dbReference type="ChEBI" id="CHEBI:30013"/>
        <dbReference type="ChEBI" id="CHEBI:30616"/>
        <dbReference type="ChEBI" id="CHEBI:61977"/>
        <dbReference type="ChEBI" id="CHEBI:456216"/>
        <dbReference type="EC" id="2.7.11.1"/>
    </reaction>
</comment>
<dbReference type="Proteomes" id="UP000235081">
    <property type="component" value="Unassembled WGS sequence"/>
</dbReference>
<evidence type="ECO:0000256" key="5">
    <source>
        <dbReference type="ARBA" id="ARBA00022777"/>
    </source>
</evidence>
<dbReference type="PANTHER" id="PTHR24363">
    <property type="entry name" value="SERINE/THREONINE PROTEIN KINASE"/>
    <property type="match status" value="1"/>
</dbReference>
<evidence type="ECO:0000256" key="3">
    <source>
        <dbReference type="ARBA" id="ARBA00022679"/>
    </source>
</evidence>
<evidence type="ECO:0000313" key="13">
    <source>
        <dbReference type="Proteomes" id="UP000235081"/>
    </source>
</evidence>
<feature type="repeat" description="TPR" evidence="9">
    <location>
        <begin position="356"/>
        <end position="389"/>
    </location>
</feature>
<keyword evidence="5 12" id="KW-0418">Kinase</keyword>
<evidence type="ECO:0000256" key="2">
    <source>
        <dbReference type="ARBA" id="ARBA00022527"/>
    </source>
</evidence>
<comment type="caution">
    <text evidence="12">The sequence shown here is derived from an EMBL/GenBank/DDBJ whole genome shotgun (WGS) entry which is preliminary data.</text>
</comment>
<dbReference type="Gene3D" id="1.25.40.10">
    <property type="entry name" value="Tetratricopeptide repeat domain"/>
    <property type="match status" value="2"/>
</dbReference>
<keyword evidence="10" id="KW-0472">Membrane</keyword>
<dbReference type="AlphaFoldDB" id="A0A2N6LLF3"/>
<organism evidence="12 13">
    <name type="scientific">Fischerella thermalis CCMEE 5318</name>
    <dbReference type="NCBI Taxonomy" id="2019666"/>
    <lineage>
        <taxon>Bacteria</taxon>
        <taxon>Bacillati</taxon>
        <taxon>Cyanobacteriota</taxon>
        <taxon>Cyanophyceae</taxon>
        <taxon>Nostocales</taxon>
        <taxon>Hapalosiphonaceae</taxon>
        <taxon>Fischerella</taxon>
    </lineage>
</organism>
<feature type="domain" description="Protein kinase" evidence="11">
    <location>
        <begin position="1"/>
        <end position="247"/>
    </location>
</feature>
<dbReference type="PROSITE" id="PS50005">
    <property type="entry name" value="TPR"/>
    <property type="match status" value="2"/>
</dbReference>
<keyword evidence="6" id="KW-0067">ATP-binding</keyword>
<evidence type="ECO:0000256" key="10">
    <source>
        <dbReference type="SAM" id="Phobius"/>
    </source>
</evidence>
<evidence type="ECO:0000256" key="7">
    <source>
        <dbReference type="ARBA" id="ARBA00047899"/>
    </source>
</evidence>
<dbReference type="SUPFAM" id="SSF56112">
    <property type="entry name" value="Protein kinase-like (PK-like)"/>
    <property type="match status" value="1"/>
</dbReference>
<keyword evidence="9" id="KW-0802">TPR repeat</keyword>
<reference evidence="12 13" key="1">
    <citation type="submission" date="2017-07" db="EMBL/GenBank/DDBJ databases">
        <title>Genomes of Fischerella (Mastigocladus) sp. strains.</title>
        <authorList>
            <person name="Miller S.R."/>
        </authorList>
    </citation>
    <scope>NUCLEOTIDE SEQUENCE [LARGE SCALE GENOMIC DNA]</scope>
    <source>
        <strain evidence="12 13">CCMEE 5318</strain>
    </source>
</reference>
<keyword evidence="3" id="KW-0808">Transferase</keyword>
<dbReference type="CDD" id="cd14014">
    <property type="entry name" value="STKc_PknB_like"/>
    <property type="match status" value="1"/>
</dbReference>
<comment type="catalytic activity">
    <reaction evidence="8">
        <text>L-seryl-[protein] + ATP = O-phospho-L-seryl-[protein] + ADP + H(+)</text>
        <dbReference type="Rhea" id="RHEA:17989"/>
        <dbReference type="Rhea" id="RHEA-COMP:9863"/>
        <dbReference type="Rhea" id="RHEA-COMP:11604"/>
        <dbReference type="ChEBI" id="CHEBI:15378"/>
        <dbReference type="ChEBI" id="CHEBI:29999"/>
        <dbReference type="ChEBI" id="CHEBI:30616"/>
        <dbReference type="ChEBI" id="CHEBI:83421"/>
        <dbReference type="ChEBI" id="CHEBI:456216"/>
        <dbReference type="EC" id="2.7.11.1"/>
    </reaction>
</comment>
<evidence type="ECO:0000256" key="4">
    <source>
        <dbReference type="ARBA" id="ARBA00022741"/>
    </source>
</evidence>
<keyword evidence="2" id="KW-0723">Serine/threonine-protein kinase</keyword>
<dbReference type="Pfam" id="PF13432">
    <property type="entry name" value="TPR_16"/>
    <property type="match status" value="1"/>
</dbReference>
<evidence type="ECO:0000256" key="1">
    <source>
        <dbReference type="ARBA" id="ARBA00012513"/>
    </source>
</evidence>
<feature type="transmembrane region" description="Helical" evidence="10">
    <location>
        <begin position="261"/>
        <end position="278"/>
    </location>
</feature>
<protein>
    <recommendedName>
        <fullName evidence="1">non-specific serine/threonine protein kinase</fullName>
        <ecNumber evidence="1">2.7.11.1</ecNumber>
    </recommendedName>
</protein>
<dbReference type="InterPro" id="IPR011990">
    <property type="entry name" value="TPR-like_helical_dom_sf"/>
</dbReference>
<keyword evidence="10" id="KW-0812">Transmembrane</keyword>
<feature type="repeat" description="TPR" evidence="9">
    <location>
        <begin position="462"/>
        <end position="495"/>
    </location>
</feature>
<dbReference type="Gene3D" id="1.10.510.10">
    <property type="entry name" value="Transferase(Phosphotransferase) domain 1"/>
    <property type="match status" value="1"/>
</dbReference>
<dbReference type="PANTHER" id="PTHR24363:SF0">
    <property type="entry name" value="SERINE_THREONINE KINASE LIKE DOMAIN CONTAINING 1"/>
    <property type="match status" value="1"/>
</dbReference>
<keyword evidence="10" id="KW-1133">Transmembrane helix</keyword>
<dbReference type="InterPro" id="IPR019734">
    <property type="entry name" value="TPR_rpt"/>
</dbReference>
<name>A0A2N6LLF3_9CYAN</name>